<accession>L8GHT9</accession>
<evidence type="ECO:0000313" key="7">
    <source>
        <dbReference type="EMBL" id="ELR12328.1"/>
    </source>
</evidence>
<keyword evidence="8" id="KW-1185">Reference proteome</keyword>
<feature type="domain" description="O-GlcNAc transferase C-terminal" evidence="6">
    <location>
        <begin position="31"/>
        <end position="129"/>
    </location>
</feature>
<dbReference type="OrthoDB" id="421121at2759"/>
<organism evidence="7 8">
    <name type="scientific">Acanthamoeba castellanii (strain ATCC 30010 / Neff)</name>
    <dbReference type="NCBI Taxonomy" id="1257118"/>
    <lineage>
        <taxon>Eukaryota</taxon>
        <taxon>Amoebozoa</taxon>
        <taxon>Discosea</taxon>
        <taxon>Longamoebia</taxon>
        <taxon>Centramoebida</taxon>
        <taxon>Acanthamoebidae</taxon>
        <taxon>Acanthamoeba</taxon>
    </lineage>
</organism>
<protein>
    <submittedName>
        <fullName evidence="7">SPY protein</fullName>
    </submittedName>
</protein>
<evidence type="ECO:0000256" key="1">
    <source>
        <dbReference type="ARBA" id="ARBA00004922"/>
    </source>
</evidence>
<dbReference type="OMA" id="CENSMLH"/>
<dbReference type="EMBL" id="KB008119">
    <property type="protein sequence ID" value="ELR12328.1"/>
    <property type="molecule type" value="Genomic_DNA"/>
</dbReference>
<reference evidence="7 8" key="1">
    <citation type="journal article" date="2013" name="Genome Biol.">
        <title>Genome of Acanthamoeba castellanii highlights extensive lateral gene transfer and early evolution of tyrosine kinase signaling.</title>
        <authorList>
            <person name="Clarke M."/>
            <person name="Lohan A.J."/>
            <person name="Liu B."/>
            <person name="Lagkouvardos I."/>
            <person name="Roy S."/>
            <person name="Zafar N."/>
            <person name="Bertelli C."/>
            <person name="Schilde C."/>
            <person name="Kianianmomeni A."/>
            <person name="Burglin T.R."/>
            <person name="Frech C."/>
            <person name="Turcotte B."/>
            <person name="Kopec K.O."/>
            <person name="Synnott J.M."/>
            <person name="Choo C."/>
            <person name="Paponov I."/>
            <person name="Finkler A."/>
            <person name="Soon Heng Tan C."/>
            <person name="Hutchins A.P."/>
            <person name="Weinmeier T."/>
            <person name="Rattei T."/>
            <person name="Chu J.S."/>
            <person name="Gimenez G."/>
            <person name="Irimia M."/>
            <person name="Rigden D.J."/>
            <person name="Fitzpatrick D.A."/>
            <person name="Lorenzo-Morales J."/>
            <person name="Bateman A."/>
            <person name="Chiu C.H."/>
            <person name="Tang P."/>
            <person name="Hegemann P."/>
            <person name="Fromm H."/>
            <person name="Raoult D."/>
            <person name="Greub G."/>
            <person name="Miranda-Saavedra D."/>
            <person name="Chen N."/>
            <person name="Nash P."/>
            <person name="Ginger M.L."/>
            <person name="Horn M."/>
            <person name="Schaap P."/>
            <person name="Caler L."/>
            <person name="Loftus B."/>
        </authorList>
    </citation>
    <scope>NUCLEOTIDE SEQUENCE [LARGE SCALE GENOMIC DNA]</scope>
    <source>
        <strain evidence="7 8">Neff</strain>
    </source>
</reference>
<dbReference type="PANTHER" id="PTHR44835">
    <property type="entry name" value="UDP-N-ACETYLGLUCOSAMINE--PEPTIDE N-ACETYLGLUCOSAMINYLTRANSFERASE SPINDLY-RELATED"/>
    <property type="match status" value="1"/>
</dbReference>
<comment type="pathway">
    <text evidence="1">Protein modification; protein glycosylation.</text>
</comment>
<evidence type="ECO:0000313" key="8">
    <source>
        <dbReference type="Proteomes" id="UP000011083"/>
    </source>
</evidence>
<dbReference type="Gene3D" id="3.40.50.11380">
    <property type="match status" value="1"/>
</dbReference>
<sequence length="378" mass="42280">MTGKLVNGEVVPRAREDLTAEELDWEEMMNETCHQFIVFRQVSPLVVAKKIHDDEVSVLVDIGGHLSYRAEVLVLKPAPIQVHWPLGGYLATFGDKESVQYLLCENSMLHENETQYFTEQPVYLLPSFYGYYPPPSSAAEARTIRAMVEKALDAATPFPSLASAERSPAHAFPSLPAVPISIPFELQLPDRKALGLPPKEDGTFIFFNFAEPYKVDRQVFATWMQILNVTQNTVLLLPSGATNERNQNMKKYMSARGIDPKRLIFTTINGVPWQLTSMTDTRHILSFVDLYLDTFPFGTDVLSLVETLYHEVPVLALQGRSFSEMVGTSFLKTLGLPELIAQSKTKYVATAARLVRSTREDLTAWPASEDLASTVSDC</sequence>
<dbReference type="Proteomes" id="UP000011083">
    <property type="component" value="Unassembled WGS sequence"/>
</dbReference>
<dbReference type="RefSeq" id="XP_004334341.1">
    <property type="nucleotide sequence ID" value="XM_004334293.1"/>
</dbReference>
<dbReference type="InterPro" id="IPR051939">
    <property type="entry name" value="Glycosyltr_41/O-GlcNAc_trsf"/>
</dbReference>
<name>L8GHT9_ACACF</name>
<evidence type="ECO:0000256" key="4">
    <source>
        <dbReference type="ARBA" id="ARBA00022737"/>
    </source>
</evidence>
<dbReference type="GeneID" id="14912857"/>
<keyword evidence="2" id="KW-0328">Glycosyltransferase</keyword>
<evidence type="ECO:0000259" key="6">
    <source>
        <dbReference type="Pfam" id="PF13844"/>
    </source>
</evidence>
<evidence type="ECO:0000256" key="3">
    <source>
        <dbReference type="ARBA" id="ARBA00022679"/>
    </source>
</evidence>
<dbReference type="AlphaFoldDB" id="L8GHT9"/>
<evidence type="ECO:0000256" key="2">
    <source>
        <dbReference type="ARBA" id="ARBA00022676"/>
    </source>
</evidence>
<dbReference type="VEuPathDB" id="AmoebaDB:ACA1_373950"/>
<keyword evidence="3" id="KW-0808">Transferase</keyword>
<keyword evidence="4" id="KW-0677">Repeat</keyword>
<dbReference type="Gene3D" id="3.40.50.2000">
    <property type="entry name" value="Glycogen Phosphorylase B"/>
    <property type="match status" value="1"/>
</dbReference>
<dbReference type="GO" id="GO:0016757">
    <property type="term" value="F:glycosyltransferase activity"/>
    <property type="evidence" value="ECO:0007669"/>
    <property type="project" value="UniProtKB-KW"/>
</dbReference>
<dbReference type="Pfam" id="PF13844">
    <property type="entry name" value="Glyco_transf_41"/>
    <property type="match status" value="2"/>
</dbReference>
<dbReference type="KEGG" id="acan:ACA1_373950"/>
<proteinExistence type="predicted"/>
<gene>
    <name evidence="7" type="ORF">ACA1_373950</name>
</gene>
<dbReference type="PANTHER" id="PTHR44835:SF1">
    <property type="entry name" value="PROTEIN O-GLCNAC TRANSFERASE"/>
    <property type="match status" value="1"/>
</dbReference>
<dbReference type="STRING" id="1257118.L8GHT9"/>
<evidence type="ECO:0000256" key="5">
    <source>
        <dbReference type="ARBA" id="ARBA00022803"/>
    </source>
</evidence>
<dbReference type="InterPro" id="IPR029489">
    <property type="entry name" value="OGT/SEC/SPY_C"/>
</dbReference>
<keyword evidence="5" id="KW-0802">TPR repeat</keyword>
<feature type="domain" description="O-GlcNAc transferase C-terminal" evidence="6">
    <location>
        <begin position="182"/>
        <end position="356"/>
    </location>
</feature>